<feature type="transmembrane region" description="Helical" evidence="2">
    <location>
        <begin position="111"/>
        <end position="132"/>
    </location>
</feature>
<sequence length="231" mass="26235">MTTTRHASSALGRDVTLVAAAREFVRHPSPWIIGTLFIAAVTTRIALGNWTWTDALVPVAMLALFPVLEWIVHVFVLHWRPKRVAGLTIDPLLARKHRAHHGDPRNIPLDFIPAPVFVWLVPLLLATTLFAFPRLELGLTFLIVITTLGLGYEWTHFLIHTDYKPRTAVYKATWRHHRNHHYRNEHYWFTVTTSGTADRIFGTEPDPDEVEKSPTAKRLHGLDVAGAQTGR</sequence>
<keyword evidence="5" id="KW-1185">Reference proteome</keyword>
<feature type="transmembrane region" description="Helical" evidence="2">
    <location>
        <begin position="31"/>
        <end position="50"/>
    </location>
</feature>
<feature type="domain" description="Fatty acid hydroxylase" evidence="3">
    <location>
        <begin position="59"/>
        <end position="203"/>
    </location>
</feature>
<feature type="transmembrane region" description="Helical" evidence="2">
    <location>
        <begin position="56"/>
        <end position="77"/>
    </location>
</feature>
<evidence type="ECO:0000256" key="1">
    <source>
        <dbReference type="SAM" id="MobiDB-lite"/>
    </source>
</evidence>
<accession>A0ABT6MA44</accession>
<evidence type="ECO:0000313" key="5">
    <source>
        <dbReference type="Proteomes" id="UP001160334"/>
    </source>
</evidence>
<dbReference type="Pfam" id="PF04116">
    <property type="entry name" value="FA_hydroxylase"/>
    <property type="match status" value="1"/>
</dbReference>
<evidence type="ECO:0000259" key="3">
    <source>
        <dbReference type="Pfam" id="PF04116"/>
    </source>
</evidence>
<proteinExistence type="predicted"/>
<keyword evidence="2" id="KW-0812">Transmembrane</keyword>
<dbReference type="RefSeq" id="WP_280760510.1">
    <property type="nucleotide sequence ID" value="NZ_JARXVC010000005.1"/>
</dbReference>
<keyword evidence="2" id="KW-1133">Transmembrane helix</keyword>
<organism evidence="4 5">
    <name type="scientific">Prescottella agglutinans</name>
    <dbReference type="NCBI Taxonomy" id="1644129"/>
    <lineage>
        <taxon>Bacteria</taxon>
        <taxon>Bacillati</taxon>
        <taxon>Actinomycetota</taxon>
        <taxon>Actinomycetes</taxon>
        <taxon>Mycobacteriales</taxon>
        <taxon>Nocardiaceae</taxon>
        <taxon>Prescottella</taxon>
    </lineage>
</organism>
<feature type="transmembrane region" description="Helical" evidence="2">
    <location>
        <begin position="138"/>
        <end position="159"/>
    </location>
</feature>
<comment type="caution">
    <text evidence="4">The sequence shown here is derived from an EMBL/GenBank/DDBJ whole genome shotgun (WGS) entry which is preliminary data.</text>
</comment>
<evidence type="ECO:0000256" key="2">
    <source>
        <dbReference type="SAM" id="Phobius"/>
    </source>
</evidence>
<reference evidence="4 5" key="1">
    <citation type="submission" date="2023-04" db="EMBL/GenBank/DDBJ databases">
        <title>Forest soil microbial communities from Buena Vista Peninsula, Colon Province, Panama.</title>
        <authorList>
            <person name="Bouskill N."/>
        </authorList>
    </citation>
    <scope>NUCLEOTIDE SEQUENCE [LARGE SCALE GENOMIC DNA]</scope>
    <source>
        <strain evidence="4 5">CFH S0262</strain>
    </source>
</reference>
<dbReference type="EMBL" id="JARXVC010000005">
    <property type="protein sequence ID" value="MDH6281178.1"/>
    <property type="molecule type" value="Genomic_DNA"/>
</dbReference>
<dbReference type="Proteomes" id="UP001160334">
    <property type="component" value="Unassembled WGS sequence"/>
</dbReference>
<evidence type="ECO:0000313" key="4">
    <source>
        <dbReference type="EMBL" id="MDH6281178.1"/>
    </source>
</evidence>
<dbReference type="InterPro" id="IPR006694">
    <property type="entry name" value="Fatty_acid_hydroxylase"/>
</dbReference>
<keyword evidence="2" id="KW-0472">Membrane</keyword>
<protein>
    <recommendedName>
        <fullName evidence="3">Fatty acid hydroxylase domain-containing protein</fullName>
    </recommendedName>
</protein>
<feature type="region of interest" description="Disordered" evidence="1">
    <location>
        <begin position="206"/>
        <end position="231"/>
    </location>
</feature>
<name>A0ABT6MA44_9NOCA</name>
<gene>
    <name evidence="4" type="ORF">M2280_002398</name>
</gene>